<dbReference type="EC" id="1.3.1.104" evidence="11"/>
<organism evidence="14 15">
    <name type="scientific">Trichoglossum hirsutum</name>
    <dbReference type="NCBI Taxonomy" id="265104"/>
    <lineage>
        <taxon>Eukaryota</taxon>
        <taxon>Fungi</taxon>
        <taxon>Dikarya</taxon>
        <taxon>Ascomycota</taxon>
        <taxon>Pezizomycotina</taxon>
        <taxon>Geoglossomycetes</taxon>
        <taxon>Geoglossales</taxon>
        <taxon>Geoglossaceae</taxon>
        <taxon>Trichoglossum</taxon>
    </lineage>
</organism>
<comment type="catalytic activity">
    <reaction evidence="12">
        <text>a 2,3-saturated acyl-[ACP] + NADP(+) = a (2E)-enoyl-[ACP] + NADPH + H(+)</text>
        <dbReference type="Rhea" id="RHEA:22564"/>
        <dbReference type="Rhea" id="RHEA-COMP:9925"/>
        <dbReference type="Rhea" id="RHEA-COMP:9926"/>
        <dbReference type="ChEBI" id="CHEBI:15378"/>
        <dbReference type="ChEBI" id="CHEBI:57783"/>
        <dbReference type="ChEBI" id="CHEBI:58349"/>
        <dbReference type="ChEBI" id="CHEBI:78784"/>
        <dbReference type="ChEBI" id="CHEBI:78785"/>
        <dbReference type="EC" id="1.3.1.104"/>
    </reaction>
</comment>
<evidence type="ECO:0000313" key="15">
    <source>
        <dbReference type="Proteomes" id="UP000750711"/>
    </source>
</evidence>
<evidence type="ECO:0000256" key="8">
    <source>
        <dbReference type="ARBA" id="ARBA00023098"/>
    </source>
</evidence>
<dbReference type="Proteomes" id="UP000750711">
    <property type="component" value="Unassembled WGS sequence"/>
</dbReference>
<keyword evidence="10" id="KW-0275">Fatty acid biosynthesis</keyword>
<name>A0A9P8LGM0_9PEZI</name>
<reference evidence="14" key="1">
    <citation type="submission" date="2021-03" db="EMBL/GenBank/DDBJ databases">
        <title>Comparative genomics and phylogenomic investigation of the class Geoglossomycetes provide insights into ecological specialization and systematics.</title>
        <authorList>
            <person name="Melie T."/>
            <person name="Pirro S."/>
            <person name="Miller A.N."/>
            <person name="Quandt A."/>
        </authorList>
    </citation>
    <scope>NUCLEOTIDE SEQUENCE</scope>
    <source>
        <strain evidence="14">CAQ_001_2017</strain>
    </source>
</reference>
<dbReference type="SUPFAM" id="SSF51735">
    <property type="entry name" value="NAD(P)-binding Rossmann-fold domains"/>
    <property type="match status" value="1"/>
</dbReference>
<dbReference type="Gene3D" id="3.90.180.10">
    <property type="entry name" value="Medium-chain alcohol dehydrogenases, catalytic domain"/>
    <property type="match status" value="1"/>
</dbReference>
<dbReference type="AlphaFoldDB" id="A0A9P8LGM0"/>
<keyword evidence="3" id="KW-0444">Lipid biosynthesis</keyword>
<dbReference type="SMART" id="SM00829">
    <property type="entry name" value="PKS_ER"/>
    <property type="match status" value="1"/>
</dbReference>
<evidence type="ECO:0000256" key="4">
    <source>
        <dbReference type="ARBA" id="ARBA00022832"/>
    </source>
</evidence>
<dbReference type="GO" id="GO:0141148">
    <property type="term" value="F:enoyl-[acyl-carrier-protein] reductase (NADPH) activity"/>
    <property type="evidence" value="ECO:0007669"/>
    <property type="project" value="UniProtKB-EC"/>
</dbReference>
<comment type="subcellular location">
    <subcellularLocation>
        <location evidence="1">Mitochondrion</location>
    </subcellularLocation>
</comment>
<accession>A0A9P8LGM0</accession>
<dbReference type="CDD" id="cd08290">
    <property type="entry name" value="ETR"/>
    <property type="match status" value="1"/>
</dbReference>
<evidence type="ECO:0000256" key="12">
    <source>
        <dbReference type="ARBA" id="ARBA00048843"/>
    </source>
</evidence>
<dbReference type="Pfam" id="PF00107">
    <property type="entry name" value="ADH_zinc_N"/>
    <property type="match status" value="1"/>
</dbReference>
<dbReference type="InterPro" id="IPR020843">
    <property type="entry name" value="ER"/>
</dbReference>
<feature type="domain" description="Enoyl reductase (ER)" evidence="13">
    <location>
        <begin position="60"/>
        <end position="399"/>
    </location>
</feature>
<evidence type="ECO:0000256" key="1">
    <source>
        <dbReference type="ARBA" id="ARBA00004173"/>
    </source>
</evidence>
<evidence type="ECO:0000256" key="5">
    <source>
        <dbReference type="ARBA" id="ARBA00022857"/>
    </source>
</evidence>
<dbReference type="InterPro" id="IPR013149">
    <property type="entry name" value="ADH-like_C"/>
</dbReference>
<comment type="similarity">
    <text evidence="2">Belongs to the zinc-containing alcohol dehydrogenase family. Quinone oxidoreductase subfamily.</text>
</comment>
<dbReference type="InterPro" id="IPR051034">
    <property type="entry name" value="Mito_Enoyl-ACP_Reductase"/>
</dbReference>
<evidence type="ECO:0000256" key="11">
    <source>
        <dbReference type="ARBA" id="ARBA00038963"/>
    </source>
</evidence>
<keyword evidence="9" id="KW-0496">Mitochondrion</keyword>
<evidence type="ECO:0000313" key="14">
    <source>
        <dbReference type="EMBL" id="KAH0564909.1"/>
    </source>
</evidence>
<evidence type="ECO:0000256" key="7">
    <source>
        <dbReference type="ARBA" id="ARBA00023002"/>
    </source>
</evidence>
<sequence>MPIGRATPGNAPSTASGIHAFCSRWLQGRGAALPRDRQQRRRISAYGYTQAKALVYSRYGEPEDVLSLHTHSISPAHSTRLTLRFLASPLNPADINQIQGLYPSRPQFTSALGTAQPSAVAGNEGVAEVISSGSAVRTVQKGDWVLMKRVAFGTWRTHAEAEESDVLRVEKDGVTPVQAGTVSVNPCTAYRMLKDFYPLQPGDWFVQNGANSGVGRAAIQLGKRWGYRSINVVRDRPGIEDLKKELLDLGADHVVTEDEILKKSFAEEVKEWTRGGRESVMLALNCVGGQPTTALTKVLSPGAYMVTYGAMAKKPLQLPPSALIFRDLRFHGFWVSQWADAHPEEKKRTVDEILEMTRKGEFSDMPVTEVKWGWETKEEALKEAVKGTLEGFRKGKGVFVYRDE</sequence>
<dbReference type="GO" id="GO:0006633">
    <property type="term" value="P:fatty acid biosynthetic process"/>
    <property type="evidence" value="ECO:0007669"/>
    <property type="project" value="UniProtKB-KW"/>
</dbReference>
<keyword evidence="8" id="KW-0443">Lipid metabolism</keyword>
<dbReference type="FunFam" id="3.40.50.720:FF:000112">
    <property type="entry name" value="Enoyl-[acyl-carrier-protein] reductase 1, mitochondrial"/>
    <property type="match status" value="1"/>
</dbReference>
<evidence type="ECO:0000256" key="10">
    <source>
        <dbReference type="ARBA" id="ARBA00023160"/>
    </source>
</evidence>
<dbReference type="InterPro" id="IPR011032">
    <property type="entry name" value="GroES-like_sf"/>
</dbReference>
<dbReference type="PANTHER" id="PTHR43981">
    <property type="entry name" value="ENOYL-[ACYL-CARRIER-PROTEIN] REDUCTASE, MITOCHONDRIAL"/>
    <property type="match status" value="1"/>
</dbReference>
<evidence type="ECO:0000256" key="3">
    <source>
        <dbReference type="ARBA" id="ARBA00022516"/>
    </source>
</evidence>
<dbReference type="InterPro" id="IPR013154">
    <property type="entry name" value="ADH-like_N"/>
</dbReference>
<evidence type="ECO:0000256" key="6">
    <source>
        <dbReference type="ARBA" id="ARBA00022946"/>
    </source>
</evidence>
<proteinExistence type="inferred from homology"/>
<keyword evidence="6" id="KW-0809">Transit peptide</keyword>
<dbReference type="EMBL" id="JAGHQM010000161">
    <property type="protein sequence ID" value="KAH0564909.1"/>
    <property type="molecule type" value="Genomic_DNA"/>
</dbReference>
<dbReference type="Pfam" id="PF08240">
    <property type="entry name" value="ADH_N"/>
    <property type="match status" value="1"/>
</dbReference>
<keyword evidence="4" id="KW-0276">Fatty acid metabolism</keyword>
<comment type="caution">
    <text evidence="14">The sequence shown here is derived from an EMBL/GenBank/DDBJ whole genome shotgun (WGS) entry which is preliminary data.</text>
</comment>
<dbReference type="PANTHER" id="PTHR43981:SF2">
    <property type="entry name" value="ENOYL-[ACYL-CARRIER-PROTEIN] REDUCTASE, MITOCHONDRIAL"/>
    <property type="match status" value="1"/>
</dbReference>
<keyword evidence="15" id="KW-1185">Reference proteome</keyword>
<dbReference type="SUPFAM" id="SSF50129">
    <property type="entry name" value="GroES-like"/>
    <property type="match status" value="1"/>
</dbReference>
<evidence type="ECO:0000256" key="2">
    <source>
        <dbReference type="ARBA" id="ARBA00010371"/>
    </source>
</evidence>
<gene>
    <name evidence="14" type="ORF">GP486_001692</name>
</gene>
<keyword evidence="5" id="KW-0521">NADP</keyword>
<dbReference type="GO" id="GO:0005739">
    <property type="term" value="C:mitochondrion"/>
    <property type="evidence" value="ECO:0007669"/>
    <property type="project" value="UniProtKB-SubCell"/>
</dbReference>
<keyword evidence="7" id="KW-0560">Oxidoreductase</keyword>
<evidence type="ECO:0000256" key="9">
    <source>
        <dbReference type="ARBA" id="ARBA00023128"/>
    </source>
</evidence>
<dbReference type="Gene3D" id="3.40.50.720">
    <property type="entry name" value="NAD(P)-binding Rossmann-like Domain"/>
    <property type="match status" value="1"/>
</dbReference>
<evidence type="ECO:0000259" key="13">
    <source>
        <dbReference type="SMART" id="SM00829"/>
    </source>
</evidence>
<dbReference type="InterPro" id="IPR036291">
    <property type="entry name" value="NAD(P)-bd_dom_sf"/>
</dbReference>
<protein>
    <recommendedName>
        <fullName evidence="11">enoyl-[acyl-carrier-protein] reductase</fullName>
        <ecNumber evidence="11">1.3.1.104</ecNumber>
    </recommendedName>
</protein>